<evidence type="ECO:0000256" key="1">
    <source>
        <dbReference type="SAM" id="Phobius"/>
    </source>
</evidence>
<dbReference type="AlphaFoldDB" id="A0A0T5PCU7"/>
<dbReference type="EMBL" id="CP031598">
    <property type="protein sequence ID" value="QEW25978.1"/>
    <property type="molecule type" value="Genomic_DNA"/>
</dbReference>
<dbReference type="Proteomes" id="UP000325785">
    <property type="component" value="Chromosome"/>
</dbReference>
<keyword evidence="4" id="KW-1185">Reference proteome</keyword>
<evidence type="ECO:0000313" key="5">
    <source>
        <dbReference type="Proteomes" id="UP000325785"/>
    </source>
</evidence>
<dbReference type="PATRIC" id="fig|540747.5.peg.2630"/>
<protein>
    <submittedName>
        <fullName evidence="2">Pullulanase</fullName>
    </submittedName>
    <submittedName>
        <fullName evidence="3">Putative photosynthetic complex assembly protein</fullName>
    </submittedName>
</protein>
<dbReference type="RefSeq" id="WP_057813975.1">
    <property type="nucleotide sequence ID" value="NZ_CP031598.1"/>
</dbReference>
<keyword evidence="1" id="KW-1133">Transmembrane helix</keyword>
<reference evidence="2 4" key="1">
    <citation type="submission" date="2015-04" db="EMBL/GenBank/DDBJ databases">
        <title>The draft genome sequence of Roseovarius indicus B108T.</title>
        <authorList>
            <person name="Li G."/>
            <person name="Lai Q."/>
            <person name="Shao Z."/>
            <person name="Yan P."/>
        </authorList>
    </citation>
    <scope>NUCLEOTIDE SEQUENCE [LARGE SCALE GENOMIC DNA]</scope>
    <source>
        <strain evidence="2 4">B108</strain>
    </source>
</reference>
<keyword evidence="1" id="KW-0812">Transmembrane</keyword>
<sequence>MTQIDTHPAAPRKPQDKELVPRFMARAMLILCLTVLAVVTWARLTDRPLVATPPQGAIVTERAIVLSGDMAGRATVTAPDGTLIAELTPQEGGFVSGVYRVILRERTKHGVAPDAPLALRRRDTGRLEIHDPATGWSADLMGFGADNAKAFARLLAN</sequence>
<evidence type="ECO:0000313" key="3">
    <source>
        <dbReference type="EMBL" id="QEW25978.1"/>
    </source>
</evidence>
<proteinExistence type="predicted"/>
<dbReference type="OrthoDB" id="7848123at2"/>
<dbReference type="STRING" id="540747.SAMN04488031_103184"/>
<gene>
    <name evidence="3" type="ORF">RIdsm_01771</name>
    <name evidence="2" type="ORF">XM52_05265</name>
</gene>
<keyword evidence="1" id="KW-0472">Membrane</keyword>
<dbReference type="EMBL" id="LAXI01000002">
    <property type="protein sequence ID" value="KRS19074.1"/>
    <property type="molecule type" value="Genomic_DNA"/>
</dbReference>
<dbReference type="NCBIfam" id="TIGR03054">
    <property type="entry name" value="photo_alph_chp1"/>
    <property type="match status" value="1"/>
</dbReference>
<accession>A0A0T5PCU7</accession>
<reference evidence="3 5" key="2">
    <citation type="submission" date="2018-08" db="EMBL/GenBank/DDBJ databases">
        <title>Genetic Globetrotter - A new plasmid hitch-hiking vast phylogenetic and geographic distances.</title>
        <authorList>
            <person name="Vollmers J."/>
            <person name="Petersen J."/>
        </authorList>
    </citation>
    <scope>NUCLEOTIDE SEQUENCE [LARGE SCALE GENOMIC DNA]</scope>
    <source>
        <strain evidence="3 5">DSM 26383</strain>
    </source>
</reference>
<dbReference type="InterPro" id="IPR017495">
    <property type="entry name" value="PuhC"/>
</dbReference>
<evidence type="ECO:0000313" key="2">
    <source>
        <dbReference type="EMBL" id="KRS19074.1"/>
    </source>
</evidence>
<dbReference type="KEGG" id="rid:RIdsm_01771"/>
<feature type="transmembrane region" description="Helical" evidence="1">
    <location>
        <begin position="23"/>
        <end position="42"/>
    </location>
</feature>
<evidence type="ECO:0000313" key="4">
    <source>
        <dbReference type="Proteomes" id="UP000051401"/>
    </source>
</evidence>
<dbReference type="Proteomes" id="UP000051401">
    <property type="component" value="Unassembled WGS sequence"/>
</dbReference>
<organism evidence="2 4">
    <name type="scientific">Roseovarius indicus</name>
    <dbReference type="NCBI Taxonomy" id="540747"/>
    <lineage>
        <taxon>Bacteria</taxon>
        <taxon>Pseudomonadati</taxon>
        <taxon>Pseudomonadota</taxon>
        <taxon>Alphaproteobacteria</taxon>
        <taxon>Rhodobacterales</taxon>
        <taxon>Roseobacteraceae</taxon>
        <taxon>Roseovarius</taxon>
    </lineage>
</organism>
<name>A0A0T5PCU7_9RHOB</name>